<feature type="compositionally biased region" description="Low complexity" evidence="1">
    <location>
        <begin position="386"/>
        <end position="396"/>
    </location>
</feature>
<dbReference type="Proteomes" id="UP000728185">
    <property type="component" value="Unassembled WGS sequence"/>
</dbReference>
<dbReference type="OrthoDB" id="10593853at2759"/>
<dbReference type="EMBL" id="LUCM01009540">
    <property type="protein sequence ID" value="KAA0186841.1"/>
    <property type="molecule type" value="Genomic_DNA"/>
</dbReference>
<proteinExistence type="predicted"/>
<feature type="region of interest" description="Disordered" evidence="1">
    <location>
        <begin position="1"/>
        <end position="36"/>
    </location>
</feature>
<accession>A0A8E0RSC7</accession>
<feature type="region of interest" description="Disordered" evidence="1">
    <location>
        <begin position="144"/>
        <end position="297"/>
    </location>
</feature>
<feature type="compositionally biased region" description="Basic and acidic residues" evidence="1">
    <location>
        <begin position="164"/>
        <end position="173"/>
    </location>
</feature>
<feature type="compositionally biased region" description="Low complexity" evidence="1">
    <location>
        <begin position="122"/>
        <end position="133"/>
    </location>
</feature>
<feature type="region of interest" description="Disordered" evidence="1">
    <location>
        <begin position="116"/>
        <end position="135"/>
    </location>
</feature>
<organism evidence="2 3">
    <name type="scientific">Fasciolopsis buskii</name>
    <dbReference type="NCBI Taxonomy" id="27845"/>
    <lineage>
        <taxon>Eukaryota</taxon>
        <taxon>Metazoa</taxon>
        <taxon>Spiralia</taxon>
        <taxon>Lophotrochozoa</taxon>
        <taxon>Platyhelminthes</taxon>
        <taxon>Trematoda</taxon>
        <taxon>Digenea</taxon>
        <taxon>Plagiorchiida</taxon>
        <taxon>Echinostomata</taxon>
        <taxon>Echinostomatoidea</taxon>
        <taxon>Fasciolidae</taxon>
        <taxon>Fasciolopsis</taxon>
    </lineage>
</organism>
<feature type="region of interest" description="Disordered" evidence="1">
    <location>
        <begin position="374"/>
        <end position="398"/>
    </location>
</feature>
<evidence type="ECO:0000256" key="1">
    <source>
        <dbReference type="SAM" id="MobiDB-lite"/>
    </source>
</evidence>
<feature type="compositionally biased region" description="Pro residues" evidence="1">
    <location>
        <begin position="197"/>
        <end position="219"/>
    </location>
</feature>
<comment type="caution">
    <text evidence="2">The sequence shown here is derived from an EMBL/GenBank/DDBJ whole genome shotgun (WGS) entry which is preliminary data.</text>
</comment>
<protein>
    <submittedName>
        <fullName evidence="2">Uncharacterized protein</fullName>
    </submittedName>
</protein>
<name>A0A8E0RSC7_9TREM</name>
<gene>
    <name evidence="2" type="ORF">FBUS_11529</name>
</gene>
<feature type="compositionally biased region" description="Low complexity" evidence="1">
    <location>
        <begin position="186"/>
        <end position="196"/>
    </location>
</feature>
<evidence type="ECO:0000313" key="3">
    <source>
        <dbReference type="Proteomes" id="UP000728185"/>
    </source>
</evidence>
<keyword evidence="3" id="KW-1185">Reference proteome</keyword>
<reference evidence="2" key="1">
    <citation type="submission" date="2019-05" db="EMBL/GenBank/DDBJ databases">
        <title>Annotation for the trematode Fasciolopsis buski.</title>
        <authorList>
            <person name="Choi Y.-J."/>
        </authorList>
    </citation>
    <scope>NUCLEOTIDE SEQUENCE</scope>
    <source>
        <strain evidence="2">HT</strain>
        <tissue evidence="2">Whole worm</tissue>
    </source>
</reference>
<sequence>MSKTTKAPKERATSPPTFSETGAPPTPENHSSAGLMDPGRQRLAVSIGAVEIIVSALNALRDAGQLPEYLNTVFDKTGEQPGAMTITDIVHPRNPPVPTLVEDDFTNESTAISEKARDVPQFSEELPPSSFSSATLGRTTSAAINHAPRSGSDVFRPFSSADIRIPRPADGGDHWPGAQPPFIPTPSVGPNSSLLGPPGPAAPGPPSVSVPPRPLPPPASHARPEVPSPSRPLRPQYMQGPAISDRPMGAPRLPVPGAMVGTPIPVRQPVPPPVSIRSDGAPDMSSKVVSYMRPNPNGSSEVMFDAYALFSRGDDRTRSIHGRQCPPPPVKPSERTRFGRLGARCAGRKEKKSKSGGRKLSAIADFLGVNEPPPAAPKTVSSDIQVPPQSTSVSSLVPPPPPACVSTIPYLVSIPSLTQNTMSPISLYIPQMSSFRMPTFHPPTAPLTPGMMSAPGLSPAMLPTITYKSNSSILGAPANLDEFIRKLRTA</sequence>
<dbReference type="AlphaFoldDB" id="A0A8E0RSC7"/>
<evidence type="ECO:0000313" key="2">
    <source>
        <dbReference type="EMBL" id="KAA0186841.1"/>
    </source>
</evidence>